<reference evidence="10" key="1">
    <citation type="journal article" date="2013" name="Nat. Genet.">
        <title>The Capsella rubella genome and the genomic consequences of rapid mating system evolution.</title>
        <authorList>
            <person name="Slotte T."/>
            <person name="Hazzouri K.M."/>
            <person name="Agren J.A."/>
            <person name="Koenig D."/>
            <person name="Maumus F."/>
            <person name="Guo Y.L."/>
            <person name="Steige K."/>
            <person name="Platts A.E."/>
            <person name="Escobar J.S."/>
            <person name="Newman L.K."/>
            <person name="Wang W."/>
            <person name="Mandakova T."/>
            <person name="Vello E."/>
            <person name="Smith L.M."/>
            <person name="Henz S.R."/>
            <person name="Steffen J."/>
            <person name="Takuno S."/>
            <person name="Brandvain Y."/>
            <person name="Coop G."/>
            <person name="Andolfatto P."/>
            <person name="Hu T.T."/>
            <person name="Blanchette M."/>
            <person name="Clark R.M."/>
            <person name="Quesneville H."/>
            <person name="Nordborg M."/>
            <person name="Gaut B.S."/>
            <person name="Lysak M.A."/>
            <person name="Jenkins J."/>
            <person name="Grimwood J."/>
            <person name="Chapman J."/>
            <person name="Prochnik S."/>
            <person name="Shu S."/>
            <person name="Rokhsar D."/>
            <person name="Schmutz J."/>
            <person name="Weigel D."/>
            <person name="Wright S.I."/>
        </authorList>
    </citation>
    <scope>NUCLEOTIDE SEQUENCE [LARGE SCALE GENOMIC DNA]</scope>
    <source>
        <strain evidence="10">cv. Monte Gargano</strain>
    </source>
</reference>
<feature type="domain" description="WRKY" evidence="8">
    <location>
        <begin position="177"/>
        <end position="243"/>
    </location>
</feature>
<feature type="compositionally biased region" description="Polar residues" evidence="7">
    <location>
        <begin position="274"/>
        <end position="286"/>
    </location>
</feature>
<evidence type="ECO:0000259" key="8">
    <source>
        <dbReference type="PROSITE" id="PS50811"/>
    </source>
</evidence>
<comment type="subcellular location">
    <subcellularLocation>
        <location evidence="1">Nucleus</location>
    </subcellularLocation>
</comment>
<evidence type="ECO:0000256" key="6">
    <source>
        <dbReference type="ARBA" id="ARBA00060761"/>
    </source>
</evidence>
<gene>
    <name evidence="9" type="ORF">CARUB_v10005155mg</name>
</gene>
<keyword evidence="10" id="KW-1185">Reference proteome</keyword>
<dbReference type="InterPro" id="IPR003657">
    <property type="entry name" value="WRKY_dom"/>
</dbReference>
<dbReference type="PANTHER" id="PTHR32096:SF106">
    <property type="entry name" value="WRKY TRANSCRIPTION FACTOR 29-RELATED"/>
    <property type="match status" value="1"/>
</dbReference>
<keyword evidence="2" id="KW-0805">Transcription regulation</keyword>
<dbReference type="GO" id="GO:0003700">
    <property type="term" value="F:DNA-binding transcription factor activity"/>
    <property type="evidence" value="ECO:0007669"/>
    <property type="project" value="InterPro"/>
</dbReference>
<evidence type="ECO:0000256" key="5">
    <source>
        <dbReference type="ARBA" id="ARBA00023242"/>
    </source>
</evidence>
<dbReference type="AlphaFoldDB" id="R0F622"/>
<keyword evidence="5" id="KW-0539">Nucleus</keyword>
<dbReference type="InterPro" id="IPR044810">
    <property type="entry name" value="WRKY_plant"/>
</dbReference>
<dbReference type="PANTHER" id="PTHR32096">
    <property type="entry name" value="WRKY TRANSCRIPTION FACTOR 30-RELATED-RELATED"/>
    <property type="match status" value="1"/>
</dbReference>
<keyword evidence="4" id="KW-0804">Transcription</keyword>
<dbReference type="SMART" id="SM00774">
    <property type="entry name" value="WRKY"/>
    <property type="match status" value="1"/>
</dbReference>
<evidence type="ECO:0000256" key="2">
    <source>
        <dbReference type="ARBA" id="ARBA00023015"/>
    </source>
</evidence>
<accession>R0F622</accession>
<dbReference type="Proteomes" id="UP000029121">
    <property type="component" value="Unassembled WGS sequence"/>
</dbReference>
<dbReference type="GO" id="GO:0005634">
    <property type="term" value="C:nucleus"/>
    <property type="evidence" value="ECO:0007669"/>
    <property type="project" value="UniProtKB-SubCell"/>
</dbReference>
<dbReference type="eggNOG" id="ENOG502RZFX">
    <property type="taxonomic scope" value="Eukaryota"/>
</dbReference>
<evidence type="ECO:0000256" key="7">
    <source>
        <dbReference type="SAM" id="MobiDB-lite"/>
    </source>
</evidence>
<evidence type="ECO:0000256" key="4">
    <source>
        <dbReference type="ARBA" id="ARBA00023163"/>
    </source>
</evidence>
<protein>
    <recommendedName>
        <fullName evidence="8">WRKY domain-containing protein</fullName>
    </recommendedName>
</protein>
<evidence type="ECO:0000313" key="10">
    <source>
        <dbReference type="Proteomes" id="UP000029121"/>
    </source>
</evidence>
<feature type="compositionally biased region" description="Polar residues" evidence="7">
    <location>
        <begin position="245"/>
        <end position="266"/>
    </location>
</feature>
<dbReference type="Pfam" id="PF03106">
    <property type="entry name" value="WRKY"/>
    <property type="match status" value="1"/>
</dbReference>
<feature type="region of interest" description="Disordered" evidence="7">
    <location>
        <begin position="217"/>
        <end position="286"/>
    </location>
</feature>
<dbReference type="SUPFAM" id="SSF118290">
    <property type="entry name" value="WRKY DNA-binding domain"/>
    <property type="match status" value="1"/>
</dbReference>
<keyword evidence="3" id="KW-0238">DNA-binding</keyword>
<proteinExistence type="inferred from homology"/>
<evidence type="ECO:0000256" key="1">
    <source>
        <dbReference type="ARBA" id="ARBA00004123"/>
    </source>
</evidence>
<sequence length="351" mass="39431">MARYVNTRYELTFSKVNTINFKIYKHNKRRRDKRGNKRERDMGEVAAYMDEGDLEAIVRGYSGSGDAFSGESSGGFSPSFCLPMETSSFYEPDMETTGLDELGELYKPFYPFSTQTILTTSSVSVPEDSRSFLDDKKQRTHGCLLSNGSRVDHIRIPESKSKKSKKNQQKRVVEQVKEENLLSDAWAWRKYGQKPIKGSPYPRSYYRCSSSKGCLARKQVERNPQNPDKFTITYTNEHNHELPTRRNSLAGSTRAKSSQTKPTITKKSGKEVVSSPTSNPTIASADESSVAVQEMCVAEMSTHQAAGEIKGMSNGLPSDLMSGTGTFPVFTGDFDELLNSQEFFSGYLWNY</sequence>
<dbReference type="InterPro" id="IPR036576">
    <property type="entry name" value="WRKY_dom_sf"/>
</dbReference>
<dbReference type="STRING" id="81985.R0F622"/>
<feature type="compositionally biased region" description="Polar residues" evidence="7">
    <location>
        <begin position="222"/>
        <end position="236"/>
    </location>
</feature>
<dbReference type="PROSITE" id="PS50811">
    <property type="entry name" value="WRKY"/>
    <property type="match status" value="1"/>
</dbReference>
<dbReference type="FunFam" id="2.20.25.80:FF:000007">
    <property type="entry name" value="WRKY transcription factor 22"/>
    <property type="match status" value="1"/>
</dbReference>
<comment type="similarity">
    <text evidence="6">Belongs to the WRKY group II-e family.</text>
</comment>
<dbReference type="GO" id="GO:0000976">
    <property type="term" value="F:transcription cis-regulatory region binding"/>
    <property type="evidence" value="ECO:0007669"/>
    <property type="project" value="TreeGrafter"/>
</dbReference>
<evidence type="ECO:0000256" key="3">
    <source>
        <dbReference type="ARBA" id="ARBA00023125"/>
    </source>
</evidence>
<dbReference type="Gene3D" id="2.20.25.80">
    <property type="entry name" value="WRKY domain"/>
    <property type="match status" value="1"/>
</dbReference>
<name>R0F622_9BRAS</name>
<evidence type="ECO:0000313" key="9">
    <source>
        <dbReference type="EMBL" id="EOA16931.1"/>
    </source>
</evidence>
<dbReference type="EMBL" id="KB870811">
    <property type="protein sequence ID" value="EOA16931.1"/>
    <property type="molecule type" value="Genomic_DNA"/>
</dbReference>
<organism evidence="9 10">
    <name type="scientific">Capsella rubella</name>
    <dbReference type="NCBI Taxonomy" id="81985"/>
    <lineage>
        <taxon>Eukaryota</taxon>
        <taxon>Viridiplantae</taxon>
        <taxon>Streptophyta</taxon>
        <taxon>Embryophyta</taxon>
        <taxon>Tracheophyta</taxon>
        <taxon>Spermatophyta</taxon>
        <taxon>Magnoliopsida</taxon>
        <taxon>eudicotyledons</taxon>
        <taxon>Gunneridae</taxon>
        <taxon>Pentapetalae</taxon>
        <taxon>rosids</taxon>
        <taxon>malvids</taxon>
        <taxon>Brassicales</taxon>
        <taxon>Brassicaceae</taxon>
        <taxon>Camelineae</taxon>
        <taxon>Capsella</taxon>
    </lineage>
</organism>